<dbReference type="SUPFAM" id="SSF103473">
    <property type="entry name" value="MFS general substrate transporter"/>
    <property type="match status" value="1"/>
</dbReference>
<dbReference type="InterPro" id="IPR011701">
    <property type="entry name" value="MFS"/>
</dbReference>
<dbReference type="PANTHER" id="PTHR23518:SF2">
    <property type="entry name" value="MAJOR FACILITATOR SUPERFAMILY TRANSPORTER"/>
    <property type="match status" value="1"/>
</dbReference>
<feature type="transmembrane region" description="Helical" evidence="4">
    <location>
        <begin position="75"/>
        <end position="93"/>
    </location>
</feature>
<keyword evidence="2 4" id="KW-1133">Transmembrane helix</keyword>
<dbReference type="PANTHER" id="PTHR23518">
    <property type="entry name" value="C-METHYLTRANSFERASE"/>
    <property type="match status" value="1"/>
</dbReference>
<gene>
    <name evidence="5" type="ORF">H8E79_02470</name>
</gene>
<sequence>MINKQQQPMFRFLLIMTIAAVVGLQTWMILFNNFAVEIAGLNGNHIGLLQSIREIPGFLALLAIYIMLVIREHRLAAMSILLLGLGTMIAGFFPTLSGLICTTLIMSFGFHYYETCNQSLTLQYFDKTTTPLVLGRLRSLGAAANILAAALLFTLGFFLDYKATYLVMGSLVMAAGIWALFQDPTHTEIIPQHRKMIFRRRYLLYYFLTFMAGARRQIFIAFSVLLLVKVFHFSLREVAILFVLNNVINYFLSPMIGRAINHFGERRILTIEYAGLVLVFLIYAFTQSKTVVIAMYILDHILFNFAMAIRTYFQKVADPQDIAPSMAMGFTINHIAAVVLPVLGGLAWMIDHRIPFIAGAAMSLVSLVAVQWIPDFRNTTHTPRH</sequence>
<organism evidence="5 6">
    <name type="scientific">Candidatus Desulfatifera sulfidica</name>
    <dbReference type="NCBI Taxonomy" id="2841691"/>
    <lineage>
        <taxon>Bacteria</taxon>
        <taxon>Pseudomonadati</taxon>
        <taxon>Thermodesulfobacteriota</taxon>
        <taxon>Desulfobulbia</taxon>
        <taxon>Desulfobulbales</taxon>
        <taxon>Desulfobulbaceae</taxon>
        <taxon>Candidatus Desulfatifera</taxon>
    </lineage>
</organism>
<comment type="caution">
    <text evidence="5">The sequence shown here is derived from an EMBL/GenBank/DDBJ whole genome shotgun (WGS) entry which is preliminary data.</text>
</comment>
<dbReference type="InterPro" id="IPR036259">
    <property type="entry name" value="MFS_trans_sf"/>
</dbReference>
<name>A0A8J6N954_9BACT</name>
<feature type="transmembrane region" description="Helical" evidence="4">
    <location>
        <begin position="356"/>
        <end position="374"/>
    </location>
</feature>
<feature type="transmembrane region" description="Helical" evidence="4">
    <location>
        <begin position="165"/>
        <end position="181"/>
    </location>
</feature>
<evidence type="ECO:0000256" key="4">
    <source>
        <dbReference type="SAM" id="Phobius"/>
    </source>
</evidence>
<reference evidence="5 6" key="1">
    <citation type="submission" date="2020-08" db="EMBL/GenBank/DDBJ databases">
        <title>Bridging the membrane lipid divide: bacteria of the FCB group superphylum have the potential to synthesize archaeal ether lipids.</title>
        <authorList>
            <person name="Villanueva L."/>
            <person name="Von Meijenfeldt F.A.B."/>
            <person name="Westbye A.B."/>
            <person name="Yadav S."/>
            <person name="Hopmans E.C."/>
            <person name="Dutilh B.E."/>
            <person name="Sinninghe Damste J.S."/>
        </authorList>
    </citation>
    <scope>NUCLEOTIDE SEQUENCE [LARGE SCALE GENOMIC DNA]</scope>
    <source>
        <strain evidence="5">NIOZ-UU81</strain>
    </source>
</reference>
<feature type="transmembrane region" description="Helical" evidence="4">
    <location>
        <begin position="325"/>
        <end position="350"/>
    </location>
</feature>
<feature type="transmembrane region" description="Helical" evidence="4">
    <location>
        <begin position="238"/>
        <end position="256"/>
    </location>
</feature>
<evidence type="ECO:0000256" key="3">
    <source>
        <dbReference type="ARBA" id="ARBA00023136"/>
    </source>
</evidence>
<feature type="transmembrane region" description="Helical" evidence="4">
    <location>
        <begin position="268"/>
        <end position="285"/>
    </location>
</feature>
<protein>
    <submittedName>
        <fullName evidence="5">MFS transporter</fullName>
    </submittedName>
</protein>
<dbReference type="AlphaFoldDB" id="A0A8J6N954"/>
<dbReference type="GO" id="GO:0022857">
    <property type="term" value="F:transmembrane transporter activity"/>
    <property type="evidence" value="ECO:0007669"/>
    <property type="project" value="InterPro"/>
</dbReference>
<dbReference type="Pfam" id="PF07690">
    <property type="entry name" value="MFS_1"/>
    <property type="match status" value="1"/>
</dbReference>
<evidence type="ECO:0000313" key="6">
    <source>
        <dbReference type="Proteomes" id="UP000599024"/>
    </source>
</evidence>
<proteinExistence type="predicted"/>
<evidence type="ECO:0000256" key="1">
    <source>
        <dbReference type="ARBA" id="ARBA00022692"/>
    </source>
</evidence>
<dbReference type="Gene3D" id="1.20.1250.20">
    <property type="entry name" value="MFS general substrate transporter like domains"/>
    <property type="match status" value="2"/>
</dbReference>
<accession>A0A8J6N954</accession>
<keyword evidence="3 4" id="KW-0472">Membrane</keyword>
<dbReference type="Proteomes" id="UP000599024">
    <property type="component" value="Unassembled WGS sequence"/>
</dbReference>
<feature type="transmembrane region" description="Helical" evidence="4">
    <location>
        <begin position="202"/>
        <end position="226"/>
    </location>
</feature>
<dbReference type="EMBL" id="JACNLK010000026">
    <property type="protein sequence ID" value="MBC8208017.1"/>
    <property type="molecule type" value="Genomic_DNA"/>
</dbReference>
<feature type="transmembrane region" description="Helical" evidence="4">
    <location>
        <begin position="12"/>
        <end position="31"/>
    </location>
</feature>
<evidence type="ECO:0000256" key="2">
    <source>
        <dbReference type="ARBA" id="ARBA00022989"/>
    </source>
</evidence>
<evidence type="ECO:0000313" key="5">
    <source>
        <dbReference type="EMBL" id="MBC8208017.1"/>
    </source>
</evidence>
<feature type="transmembrane region" description="Helical" evidence="4">
    <location>
        <begin position="137"/>
        <end position="159"/>
    </location>
</feature>
<feature type="transmembrane region" description="Helical" evidence="4">
    <location>
        <begin position="291"/>
        <end position="313"/>
    </location>
</feature>
<feature type="transmembrane region" description="Helical" evidence="4">
    <location>
        <begin position="51"/>
        <end position="68"/>
    </location>
</feature>
<feature type="transmembrane region" description="Helical" evidence="4">
    <location>
        <begin position="99"/>
        <end position="116"/>
    </location>
</feature>
<keyword evidence="1 4" id="KW-0812">Transmembrane</keyword>